<gene>
    <name evidence="1" type="ORF">ROI90_11520</name>
</gene>
<keyword evidence="2" id="KW-1185">Reference proteome</keyword>
<evidence type="ECO:0000313" key="1">
    <source>
        <dbReference type="EMBL" id="MDU0371026.1"/>
    </source>
</evidence>
<dbReference type="Proteomes" id="UP001250698">
    <property type="component" value="Unassembled WGS sequence"/>
</dbReference>
<evidence type="ECO:0000313" key="2">
    <source>
        <dbReference type="Proteomes" id="UP001250698"/>
    </source>
</evidence>
<reference evidence="1 2" key="1">
    <citation type="submission" date="2023-10" db="EMBL/GenBank/DDBJ databases">
        <title>Hymenobacter endophyticus sp. nov., an isolate from the leaf tissues of wheat.</title>
        <authorList>
            <person name="Dai Y."/>
        </authorList>
    </citation>
    <scope>NUCLEOTIDE SEQUENCE [LARGE SCALE GENOMIC DNA]</scope>
    <source>
        <strain evidence="1 2">ZK17L-C2</strain>
    </source>
</reference>
<accession>A0ABU3TI24</accession>
<organism evidence="1 2">
    <name type="scientific">Hymenobacter endophyticus</name>
    <dbReference type="NCBI Taxonomy" id="3076335"/>
    <lineage>
        <taxon>Bacteria</taxon>
        <taxon>Pseudomonadati</taxon>
        <taxon>Bacteroidota</taxon>
        <taxon>Cytophagia</taxon>
        <taxon>Cytophagales</taxon>
        <taxon>Hymenobacteraceae</taxon>
        <taxon>Hymenobacter</taxon>
    </lineage>
</organism>
<proteinExistence type="predicted"/>
<comment type="caution">
    <text evidence="1">The sequence shown here is derived from an EMBL/GenBank/DDBJ whole genome shotgun (WGS) entry which is preliminary data.</text>
</comment>
<dbReference type="EMBL" id="JAWDJT010000007">
    <property type="protein sequence ID" value="MDU0371026.1"/>
    <property type="molecule type" value="Genomic_DNA"/>
</dbReference>
<dbReference type="RefSeq" id="WP_315998498.1">
    <property type="nucleotide sequence ID" value="NZ_JAWDJT010000007.1"/>
</dbReference>
<sequence length="171" mass="19305">MAERVITLCYRKIVDATSQRPWDRLVFEDTYAELRLQAQTYNPEGRYRTYAELLRHAPGAGQLPFLVSAVARAYLPQLGGLIPDVADNLGRHFLRFSRFQFEIINSDFQDKSRHQVAINFFSDPLTWHETINSLLLVSAAAAVPEGGELLTHMVALQPYLSICSIQTTPAP</sequence>
<protein>
    <submittedName>
        <fullName evidence="1">Uncharacterized protein</fullName>
    </submittedName>
</protein>
<name>A0ABU3TI24_9BACT</name>